<accession>A0A5Q2RRW6</accession>
<dbReference type="Proteomes" id="UP000334019">
    <property type="component" value="Chromosome"/>
</dbReference>
<name>A0A5Q2RRW6_9ACTN</name>
<proteinExistence type="predicted"/>
<evidence type="ECO:0000313" key="1">
    <source>
        <dbReference type="EMBL" id="QGG95935.1"/>
    </source>
</evidence>
<protein>
    <recommendedName>
        <fullName evidence="3">Redoxin domain-containing protein</fullName>
    </recommendedName>
</protein>
<gene>
    <name evidence="1" type="ORF">GH723_12975</name>
</gene>
<dbReference type="RefSeq" id="WP_153760041.1">
    <property type="nucleotide sequence ID" value="NZ_CP045851.1"/>
</dbReference>
<dbReference type="KEGG" id="atq:GH723_12975"/>
<sequence length="166" mass="17647">MSTKVPLDLTLTALDDEERTLDDWLTTFQIAAVVVDPYTHESAWILDTARRILGHYRGADCRVCFVVAGTTEEATQFLGPITKEFMTLADPGRKVTEALGLEVLPAFVHLGQDGTVLGAAGGWDPQAWRTVAKGLAARMSWTAPPIPAAGDPVAYPGSPALEAGAA</sequence>
<evidence type="ECO:0008006" key="3">
    <source>
        <dbReference type="Google" id="ProtNLM"/>
    </source>
</evidence>
<dbReference type="InterPro" id="IPR036249">
    <property type="entry name" value="Thioredoxin-like_sf"/>
</dbReference>
<organism evidence="1 2">
    <name type="scientific">Actinomarinicola tropica</name>
    <dbReference type="NCBI Taxonomy" id="2789776"/>
    <lineage>
        <taxon>Bacteria</taxon>
        <taxon>Bacillati</taxon>
        <taxon>Actinomycetota</taxon>
        <taxon>Acidimicrobiia</taxon>
        <taxon>Acidimicrobiales</taxon>
        <taxon>Iamiaceae</taxon>
        <taxon>Actinomarinicola</taxon>
    </lineage>
</organism>
<dbReference type="EMBL" id="CP045851">
    <property type="protein sequence ID" value="QGG95935.1"/>
    <property type="molecule type" value="Genomic_DNA"/>
</dbReference>
<evidence type="ECO:0000313" key="2">
    <source>
        <dbReference type="Proteomes" id="UP000334019"/>
    </source>
</evidence>
<keyword evidence="2" id="KW-1185">Reference proteome</keyword>
<dbReference type="SUPFAM" id="SSF52833">
    <property type="entry name" value="Thioredoxin-like"/>
    <property type="match status" value="1"/>
</dbReference>
<reference evidence="1 2" key="1">
    <citation type="submission" date="2019-11" db="EMBL/GenBank/DDBJ databases">
        <authorList>
            <person name="He Y."/>
        </authorList>
    </citation>
    <scope>NUCLEOTIDE SEQUENCE [LARGE SCALE GENOMIC DNA]</scope>
    <source>
        <strain evidence="1 2">SCSIO 58843</strain>
    </source>
</reference>
<dbReference type="AlphaFoldDB" id="A0A5Q2RRW6"/>